<dbReference type="GO" id="GO:0016616">
    <property type="term" value="F:oxidoreductase activity, acting on the CH-OH group of donors, NAD or NADP as acceptor"/>
    <property type="evidence" value="ECO:0007669"/>
    <property type="project" value="UniProtKB-ARBA"/>
</dbReference>
<dbReference type="PRINTS" id="PR00081">
    <property type="entry name" value="GDHRDH"/>
</dbReference>
<comment type="similarity">
    <text evidence="1 2">Belongs to the short-chain dehydrogenases/reductases (SDR) family.</text>
</comment>
<evidence type="ECO:0000259" key="3">
    <source>
        <dbReference type="SMART" id="SM00822"/>
    </source>
</evidence>
<dbReference type="InterPro" id="IPR002347">
    <property type="entry name" value="SDR_fam"/>
</dbReference>
<dbReference type="PANTHER" id="PTHR42760">
    <property type="entry name" value="SHORT-CHAIN DEHYDROGENASES/REDUCTASES FAMILY MEMBER"/>
    <property type="match status" value="1"/>
</dbReference>
<sequence>MPTSRLRVRVAGHSTGMSAPNDARVVLVTGGGRGLGPEIARQLVEAGHVVVVGARDAQAAAATAKELGDLAWPLALDVTDPESVQAAVEAIDRRHGRLDALVNNAAVNFDAGADPVTEDLEIVDGAWRTNVLAPWRLTQACARLLRAGREPVVVNVTSGLGSLTRMGATSPAYSVSKAGINALTRVFADALTRDGIAVHAVSPGWTATDMGGSGGRPVAEGAVGIVDVVRSPGSWPSGSFLQDGEHVPW</sequence>
<proteinExistence type="inferred from homology"/>
<organism evidence="4">
    <name type="scientific">uncultured Actinomycetospora sp</name>
    <dbReference type="NCBI Taxonomy" id="1135996"/>
    <lineage>
        <taxon>Bacteria</taxon>
        <taxon>Bacillati</taxon>
        <taxon>Actinomycetota</taxon>
        <taxon>Actinomycetes</taxon>
        <taxon>Pseudonocardiales</taxon>
        <taxon>Pseudonocardiaceae</taxon>
        <taxon>Actinomycetospora</taxon>
        <taxon>environmental samples</taxon>
    </lineage>
</organism>
<name>A0A6J4K739_9PSEU</name>
<dbReference type="InterPro" id="IPR057326">
    <property type="entry name" value="KR_dom"/>
</dbReference>
<dbReference type="SMART" id="SM00822">
    <property type="entry name" value="PKS_KR"/>
    <property type="match status" value="1"/>
</dbReference>
<dbReference type="PROSITE" id="PS00061">
    <property type="entry name" value="ADH_SHORT"/>
    <property type="match status" value="1"/>
</dbReference>
<accession>A0A6J4K739</accession>
<dbReference type="SUPFAM" id="SSF51735">
    <property type="entry name" value="NAD(P)-binding Rossmann-fold domains"/>
    <property type="match status" value="1"/>
</dbReference>
<dbReference type="Gene3D" id="3.40.50.720">
    <property type="entry name" value="NAD(P)-binding Rossmann-like Domain"/>
    <property type="match status" value="1"/>
</dbReference>
<dbReference type="InterPro" id="IPR036291">
    <property type="entry name" value="NAD(P)-bd_dom_sf"/>
</dbReference>
<dbReference type="EMBL" id="CADCTH010000626">
    <property type="protein sequence ID" value="CAA9297500.1"/>
    <property type="molecule type" value="Genomic_DNA"/>
</dbReference>
<evidence type="ECO:0000313" key="4">
    <source>
        <dbReference type="EMBL" id="CAA9297500.1"/>
    </source>
</evidence>
<reference evidence="4" key="1">
    <citation type="submission" date="2020-02" db="EMBL/GenBank/DDBJ databases">
        <authorList>
            <person name="Meier V. D."/>
        </authorList>
    </citation>
    <scope>NUCLEOTIDE SEQUENCE</scope>
    <source>
        <strain evidence="4">AVDCRST_MAG54</strain>
    </source>
</reference>
<dbReference type="InterPro" id="IPR020904">
    <property type="entry name" value="Sc_DH/Rdtase_CS"/>
</dbReference>
<dbReference type="AlphaFoldDB" id="A0A6J4K739"/>
<protein>
    <recommendedName>
        <fullName evidence="3">Ketoreductase domain-containing protein</fullName>
    </recommendedName>
</protein>
<feature type="domain" description="Ketoreductase" evidence="3">
    <location>
        <begin position="24"/>
        <end position="208"/>
    </location>
</feature>
<evidence type="ECO:0000256" key="1">
    <source>
        <dbReference type="ARBA" id="ARBA00006484"/>
    </source>
</evidence>
<gene>
    <name evidence="4" type="ORF">AVDCRST_MAG54-4965</name>
</gene>
<dbReference type="Pfam" id="PF00106">
    <property type="entry name" value="adh_short"/>
    <property type="match status" value="1"/>
</dbReference>
<dbReference type="PRINTS" id="PR00080">
    <property type="entry name" value="SDRFAMILY"/>
</dbReference>
<evidence type="ECO:0000256" key="2">
    <source>
        <dbReference type="RuleBase" id="RU000363"/>
    </source>
</evidence>